<dbReference type="Gene3D" id="2.120.10.70">
    <property type="entry name" value="Fucose-specific lectin"/>
    <property type="match status" value="1"/>
</dbReference>
<dbReference type="OrthoDB" id="3231004at2759"/>
<dbReference type="GeneID" id="25329624"/>
<keyword evidence="3" id="KW-1185">Reference proteome</keyword>
<dbReference type="RefSeq" id="XP_013312627.1">
    <property type="nucleotide sequence ID" value="XM_013457173.1"/>
</dbReference>
<reference evidence="2 3" key="1">
    <citation type="submission" date="2015-01" db="EMBL/GenBank/DDBJ databases">
        <title>The Genome Sequence of Exophiala xenobiotica CBS118157.</title>
        <authorList>
            <consortium name="The Broad Institute Genomics Platform"/>
            <person name="Cuomo C."/>
            <person name="de Hoog S."/>
            <person name="Gorbushina A."/>
            <person name="Stielow B."/>
            <person name="Teixiera M."/>
            <person name="Abouelleil A."/>
            <person name="Chapman S.B."/>
            <person name="Priest M."/>
            <person name="Young S.K."/>
            <person name="Wortman J."/>
            <person name="Nusbaum C."/>
            <person name="Birren B."/>
        </authorList>
    </citation>
    <scope>NUCLEOTIDE SEQUENCE [LARGE SCALE GENOMIC DNA]</scope>
    <source>
        <strain evidence="2 3">CBS 118157</strain>
    </source>
</reference>
<organism evidence="2 3">
    <name type="scientific">Exophiala xenobiotica</name>
    <dbReference type="NCBI Taxonomy" id="348802"/>
    <lineage>
        <taxon>Eukaryota</taxon>
        <taxon>Fungi</taxon>
        <taxon>Dikarya</taxon>
        <taxon>Ascomycota</taxon>
        <taxon>Pezizomycotina</taxon>
        <taxon>Eurotiomycetes</taxon>
        <taxon>Chaetothyriomycetidae</taxon>
        <taxon>Chaetothyriales</taxon>
        <taxon>Herpotrichiellaceae</taxon>
        <taxon>Exophiala</taxon>
    </lineage>
</organism>
<dbReference type="STRING" id="348802.A0A0D2E9K7"/>
<dbReference type="Proteomes" id="UP000054342">
    <property type="component" value="Unassembled WGS sequence"/>
</dbReference>
<gene>
    <name evidence="2" type="ORF">PV05_07716</name>
</gene>
<dbReference type="SUPFAM" id="SSF89372">
    <property type="entry name" value="Fucose-specific lectin"/>
    <property type="match status" value="1"/>
</dbReference>
<evidence type="ECO:0000256" key="1">
    <source>
        <dbReference type="SAM" id="MobiDB-lite"/>
    </source>
</evidence>
<dbReference type="EMBL" id="KN847321">
    <property type="protein sequence ID" value="KIW52043.1"/>
    <property type="molecule type" value="Genomic_DNA"/>
</dbReference>
<accession>A0A0D2E9K7</accession>
<feature type="region of interest" description="Disordered" evidence="1">
    <location>
        <begin position="442"/>
        <end position="489"/>
    </location>
</feature>
<name>A0A0D2E9K7_9EURO</name>
<protein>
    <recommendedName>
        <fullName evidence="4">Fucose-specific lectin</fullName>
    </recommendedName>
</protein>
<proteinExistence type="predicted"/>
<evidence type="ECO:0000313" key="2">
    <source>
        <dbReference type="EMBL" id="KIW52043.1"/>
    </source>
</evidence>
<sequence>MPLILVPFDQSMRLGQGYNTYLQQVCMENVVTFTDSKELKFTAPPPLGTITQPSDTSASASTAVPTIVPPTSNTVVEPRAVKALAGSTDPSIKLYPVAPIDAVPQVVDYKTTLTNKVSDALENLNISAAASVKFGSVTASGSGAFVQEDKVKQSSLTYILTVKVMNDLVQPDTSTLTFNKVDSVIEDKEQFIKSYGDGFISGWVKGGEFNAIVSMVTKDTDSVEHIKASLSVQMTAFQGEGQGGFDKTSSDALSEVNYAVNWRGGGQIKDPQQEWNMTSLFQAATEFPARVSAHPEYCEFTLPPVPGHSFKYQLSRYFLNTDNNAGYAIITKWDHLKDFHKYTPSWWTASSLDYDMAAVYTNDLLDQFLEYKSLLKQVSDIASNLTDYQVSASPNAVPVEIGALLGMKKLIKKEMAMITREIDFVTQNPQRAIDAVLAQADDEKHPQVTSGPSSSHSSDSAVVVNPPKAKDSVPGASVNSNPPPPPPFQNITDPQIIAVQLPVSKDAPHGGNQGSKPMIMAGNPKAYRTPSGLTEIFAVAGDGLLYRKWINEPPQGVVTRSSPGSWELFTPSNTVSLTGNHDIAAIYRGNSSVDLRDIFALGVDRKLWHKMYANGQWQPWKMVNDTTYASAPSVISTKLGRIDIAIRTLDATIHWLNLVGDTWTTKELSLGRTWYGEPYLINLNDDSGSTRLYCVSQVADSNMFRITLQDGQDPAPPARLEESNVLSLSMSSVTAPGKNDVGLLVWTGAGEVGTWCAQHVWGHDYAQGTRVWLESRDMLSAPVAVVTDTNCFVLAVRGRDVPANTDPNGKGKVVCHMTDTSFDPKQLGAVNDRAKFVISQVIYNSPCAVAYGSQVDVFACGMNGDLWKSHYDGKDWVSVDERI</sequence>
<evidence type="ECO:0000313" key="3">
    <source>
        <dbReference type="Proteomes" id="UP000054342"/>
    </source>
</evidence>
<dbReference type="AlphaFoldDB" id="A0A0D2E9K7"/>
<feature type="compositionally biased region" description="Low complexity" evidence="1">
    <location>
        <begin position="448"/>
        <end position="464"/>
    </location>
</feature>
<evidence type="ECO:0008006" key="4">
    <source>
        <dbReference type="Google" id="ProtNLM"/>
    </source>
</evidence>
<dbReference type="HOGENOM" id="CLU_329283_0_0_1"/>